<dbReference type="Proteomes" id="UP000180043">
    <property type="component" value="Unassembled WGS sequence"/>
</dbReference>
<sequence>MEVHSDRYRSACLYAHGKLQANETSDSLNMASVRCKVLAEHIGVATEQRVNLLMYTFDR</sequence>
<evidence type="ECO:0000313" key="2">
    <source>
        <dbReference type="Proteomes" id="UP000180043"/>
    </source>
</evidence>
<comment type="caution">
    <text evidence="1">The sequence shown here is derived from an EMBL/GenBank/DDBJ whole genome shotgun (WGS) entry which is preliminary data.</text>
</comment>
<dbReference type="EMBL" id="MLIQ01000013">
    <property type="protein sequence ID" value="OHU58165.1"/>
    <property type="molecule type" value="Genomic_DNA"/>
</dbReference>
<name>A0A1S1LTA1_MYCCH</name>
<evidence type="ECO:0000313" key="1">
    <source>
        <dbReference type="EMBL" id="OHU58165.1"/>
    </source>
</evidence>
<accession>A0A1S1LTA1</accession>
<reference evidence="1 2" key="1">
    <citation type="submission" date="2016-10" db="EMBL/GenBank/DDBJ databases">
        <title>Evaluation of Human, Veterinary and Environmental Mycobacterium chelonae Isolates by Core Genome Phylogenomic Analysis, Targeted Gene Comparison, and Anti-microbial Susceptibility Patterns: A Tale of Mistaken Identities.</title>
        <authorList>
            <person name="Fogelson S.B."/>
            <person name="Camus A.C."/>
            <person name="Lorenz W."/>
            <person name="Vasireddy R."/>
            <person name="Vasireddy S."/>
            <person name="Smith T."/>
            <person name="Brown-Elliott B.A."/>
            <person name="Wallace R.J.Jr."/>
            <person name="Hasan N.A."/>
            <person name="Reischl U."/>
            <person name="Sanchez S."/>
        </authorList>
    </citation>
    <scope>NUCLEOTIDE SEQUENCE [LARGE SCALE GENOMIC DNA]</scope>
    <source>
        <strain evidence="1 2">15515</strain>
    </source>
</reference>
<dbReference type="AlphaFoldDB" id="A0A1S1LTA1"/>
<protein>
    <submittedName>
        <fullName evidence="1">Uncharacterized protein</fullName>
    </submittedName>
</protein>
<dbReference type="RefSeq" id="WP_057965571.1">
    <property type="nucleotide sequence ID" value="NZ_MLIQ01000013.1"/>
</dbReference>
<organism evidence="1 2">
    <name type="scientific">Mycobacteroides chelonae</name>
    <name type="common">Mycobacterium chelonae</name>
    <dbReference type="NCBI Taxonomy" id="1774"/>
    <lineage>
        <taxon>Bacteria</taxon>
        <taxon>Bacillati</taxon>
        <taxon>Actinomycetota</taxon>
        <taxon>Actinomycetes</taxon>
        <taxon>Mycobacteriales</taxon>
        <taxon>Mycobacteriaceae</taxon>
        <taxon>Mycobacteroides</taxon>
    </lineage>
</organism>
<proteinExistence type="predicted"/>
<gene>
    <name evidence="1" type="ORF">BKG82_11190</name>
</gene>